<keyword evidence="3" id="KW-1185">Reference proteome</keyword>
<organism evidence="2 3">
    <name type="scientific">Extremus antarcticus</name>
    <dbReference type="NCBI Taxonomy" id="702011"/>
    <lineage>
        <taxon>Eukaryota</taxon>
        <taxon>Fungi</taxon>
        <taxon>Dikarya</taxon>
        <taxon>Ascomycota</taxon>
        <taxon>Pezizomycotina</taxon>
        <taxon>Dothideomycetes</taxon>
        <taxon>Dothideomycetidae</taxon>
        <taxon>Mycosphaerellales</taxon>
        <taxon>Extremaceae</taxon>
        <taxon>Extremus</taxon>
    </lineage>
</organism>
<gene>
    <name evidence="2" type="ORF">LTR09_009419</name>
</gene>
<feature type="compositionally biased region" description="Low complexity" evidence="1">
    <location>
        <begin position="182"/>
        <end position="196"/>
    </location>
</feature>
<proteinExistence type="predicted"/>
<feature type="compositionally biased region" description="Polar residues" evidence="1">
    <location>
        <begin position="205"/>
        <end position="217"/>
    </location>
</feature>
<evidence type="ECO:0008006" key="4">
    <source>
        <dbReference type="Google" id="ProtNLM"/>
    </source>
</evidence>
<evidence type="ECO:0000313" key="2">
    <source>
        <dbReference type="EMBL" id="KAK3049241.1"/>
    </source>
</evidence>
<dbReference type="Proteomes" id="UP001271007">
    <property type="component" value="Unassembled WGS sequence"/>
</dbReference>
<feature type="region of interest" description="Disordered" evidence="1">
    <location>
        <begin position="1"/>
        <end position="77"/>
    </location>
</feature>
<dbReference type="CDD" id="cd14688">
    <property type="entry name" value="bZIP_YAP"/>
    <property type="match status" value="1"/>
</dbReference>
<feature type="compositionally biased region" description="Low complexity" evidence="1">
    <location>
        <begin position="312"/>
        <end position="324"/>
    </location>
</feature>
<feature type="region of interest" description="Disordered" evidence="1">
    <location>
        <begin position="129"/>
        <end position="393"/>
    </location>
</feature>
<dbReference type="EMBL" id="JAWDJX010000041">
    <property type="protein sequence ID" value="KAK3049241.1"/>
    <property type="molecule type" value="Genomic_DNA"/>
</dbReference>
<reference evidence="2" key="1">
    <citation type="submission" date="2023-04" db="EMBL/GenBank/DDBJ databases">
        <title>Black Yeasts Isolated from many extreme environments.</title>
        <authorList>
            <person name="Coleine C."/>
            <person name="Stajich J.E."/>
            <person name="Selbmann L."/>
        </authorList>
    </citation>
    <scope>NUCLEOTIDE SEQUENCE</scope>
    <source>
        <strain evidence="2">CCFEE 5312</strain>
    </source>
</reference>
<feature type="compositionally biased region" description="Low complexity" evidence="1">
    <location>
        <begin position="255"/>
        <end position="275"/>
    </location>
</feature>
<evidence type="ECO:0000256" key="1">
    <source>
        <dbReference type="SAM" id="MobiDB-lite"/>
    </source>
</evidence>
<dbReference type="Gene3D" id="1.20.5.170">
    <property type="match status" value="1"/>
</dbReference>
<dbReference type="SUPFAM" id="SSF57959">
    <property type="entry name" value="Leucine zipper domain"/>
    <property type="match status" value="1"/>
</dbReference>
<feature type="compositionally biased region" description="Low complexity" evidence="1">
    <location>
        <begin position="361"/>
        <end position="373"/>
    </location>
</feature>
<feature type="compositionally biased region" description="Polar residues" evidence="1">
    <location>
        <begin position="149"/>
        <end position="177"/>
    </location>
</feature>
<feature type="compositionally biased region" description="Polar residues" evidence="1">
    <location>
        <begin position="1"/>
        <end position="20"/>
    </location>
</feature>
<dbReference type="InterPro" id="IPR046347">
    <property type="entry name" value="bZIP_sf"/>
</dbReference>
<dbReference type="AlphaFoldDB" id="A0AAJ0DFL6"/>
<dbReference type="GO" id="GO:0003700">
    <property type="term" value="F:DNA-binding transcription factor activity"/>
    <property type="evidence" value="ECO:0007669"/>
    <property type="project" value="InterPro"/>
</dbReference>
<feature type="compositionally biased region" description="Polar residues" evidence="1">
    <location>
        <begin position="296"/>
        <end position="307"/>
    </location>
</feature>
<sequence>MNPEDITTPTSAAGQTQYGYISSESESRHHSSGSAKKRASRAGTRSVSTLSAAQLERKRANDREAQRAIRQRTKDHIDHLERNINDLRAANDASEKIAAVAHQRSRELEEENAYLRTKLGEVGYGVAVPPPEINATSPAAHGASIPRPESTSTPRSTLSVNTSQSSGSRHGSWQQGATHFGASAASASASLPAHSSVQMGPGLTSWRSQDSAQSVHSNPAGMQDQQPLPQQPPYLSSNPGDRAWGVPQSYPYQEQQRTPSQAQASPAQQQYTQPPVSGYAPGSTPQPQSYVGPPQSEFQGMTLQSPANYRIPQQQNYAQQPHYQMAQVPPAATAAEYAHQPGQIHPPQIIPAAYPNPQGEQQYVQQQVPQPMQYREDPNPNNRGYSMTNYPSG</sequence>
<evidence type="ECO:0000313" key="3">
    <source>
        <dbReference type="Proteomes" id="UP001271007"/>
    </source>
</evidence>
<comment type="caution">
    <text evidence="2">The sequence shown here is derived from an EMBL/GenBank/DDBJ whole genome shotgun (WGS) entry which is preliminary data.</text>
</comment>
<feature type="compositionally biased region" description="Low complexity" evidence="1">
    <location>
        <begin position="338"/>
        <end position="353"/>
    </location>
</feature>
<name>A0AAJ0DFL6_9PEZI</name>
<feature type="compositionally biased region" description="Polar residues" evidence="1">
    <location>
        <begin position="379"/>
        <end position="393"/>
    </location>
</feature>
<feature type="compositionally biased region" description="Basic and acidic residues" evidence="1">
    <location>
        <begin position="55"/>
        <end position="77"/>
    </location>
</feature>
<protein>
    <recommendedName>
        <fullName evidence="4">BZIP domain-containing protein</fullName>
    </recommendedName>
</protein>
<accession>A0AAJ0DFL6</accession>